<dbReference type="EMBL" id="OZ019895">
    <property type="protein sequence ID" value="CAK9220391.1"/>
    <property type="molecule type" value="Genomic_DNA"/>
</dbReference>
<sequence>MHQEGEKVELYVYDLSQGLARQLSVQLLGKGIDGIWHTAIGVYGKEYYFGSGIQNNPIGQSLHGSPVQVMQLGYTQIPQDIFEEYLQEIQPRYTQETYSLMCHNCNNFSEELSQFLLGTGIPEYILRLPEDVLSSPMGPMLRPMIENLDATLRQGRVPMRQQMVSPAMPNFSNIQLPSTTTFPQATSKGAGAGVRGVQPASSAQACSVNIADMPPNVSPMSVSSVSATKSSDPNLEAKHLASSSDKSLSAQKAAPSTNNSFGSVHAQVEEEIIHEFAQIMASGSFRASEAAALAAQRVLQRHGMGVSSVPSF</sequence>
<dbReference type="PANTHER" id="PTHR12378:SF7">
    <property type="entry name" value="DESUMOYLATING ISOPEPTIDASE 1"/>
    <property type="match status" value="1"/>
</dbReference>
<organism evidence="6 7">
    <name type="scientific">Sphagnum troendelagicum</name>
    <dbReference type="NCBI Taxonomy" id="128251"/>
    <lineage>
        <taxon>Eukaryota</taxon>
        <taxon>Viridiplantae</taxon>
        <taxon>Streptophyta</taxon>
        <taxon>Embryophyta</taxon>
        <taxon>Bryophyta</taxon>
        <taxon>Sphagnophytina</taxon>
        <taxon>Sphagnopsida</taxon>
        <taxon>Sphagnales</taxon>
        <taxon>Sphagnaceae</taxon>
        <taxon>Sphagnum</taxon>
    </lineage>
</organism>
<gene>
    <name evidence="6" type="ORF">CSSPTR1EN2_LOCUS15433</name>
</gene>
<evidence type="ECO:0000256" key="4">
    <source>
        <dbReference type="SAM" id="MobiDB-lite"/>
    </source>
</evidence>
<dbReference type="PROSITE" id="PS51858">
    <property type="entry name" value="PPPDE"/>
    <property type="match status" value="1"/>
</dbReference>
<dbReference type="InterPro" id="IPR008580">
    <property type="entry name" value="PPPDE_dom"/>
</dbReference>
<evidence type="ECO:0000256" key="1">
    <source>
        <dbReference type="ARBA" id="ARBA00008140"/>
    </source>
</evidence>
<evidence type="ECO:0000256" key="2">
    <source>
        <dbReference type="ARBA" id="ARBA00022670"/>
    </source>
</evidence>
<accession>A0ABP0UGS2</accession>
<evidence type="ECO:0000313" key="7">
    <source>
        <dbReference type="Proteomes" id="UP001497512"/>
    </source>
</evidence>
<dbReference type="Gene3D" id="3.90.1720.30">
    <property type="entry name" value="PPPDE domains"/>
    <property type="match status" value="1"/>
</dbReference>
<protein>
    <recommendedName>
        <fullName evidence="5">PPPDE domain-containing protein</fullName>
    </recommendedName>
</protein>
<comment type="similarity">
    <text evidence="1">Belongs to the DeSI family.</text>
</comment>
<evidence type="ECO:0000259" key="5">
    <source>
        <dbReference type="PROSITE" id="PS51858"/>
    </source>
</evidence>
<feature type="domain" description="PPPDE" evidence="5">
    <location>
        <begin position="6"/>
        <end position="146"/>
    </location>
</feature>
<proteinExistence type="inferred from homology"/>
<feature type="region of interest" description="Disordered" evidence="4">
    <location>
        <begin position="219"/>
        <end position="260"/>
    </location>
</feature>
<dbReference type="SMART" id="SM01179">
    <property type="entry name" value="DUF862"/>
    <property type="match status" value="1"/>
</dbReference>
<reference evidence="6" key="1">
    <citation type="submission" date="2024-02" db="EMBL/GenBank/DDBJ databases">
        <authorList>
            <consortium name="ELIXIR-Norway"/>
            <consortium name="Elixir Norway"/>
        </authorList>
    </citation>
    <scope>NUCLEOTIDE SEQUENCE</scope>
</reference>
<dbReference type="Pfam" id="PF05903">
    <property type="entry name" value="Peptidase_C97"/>
    <property type="match status" value="1"/>
</dbReference>
<feature type="compositionally biased region" description="Polar residues" evidence="4">
    <location>
        <begin position="241"/>
        <end position="260"/>
    </location>
</feature>
<keyword evidence="3" id="KW-0378">Hydrolase</keyword>
<evidence type="ECO:0000256" key="3">
    <source>
        <dbReference type="ARBA" id="ARBA00022801"/>
    </source>
</evidence>
<dbReference type="Proteomes" id="UP001497512">
    <property type="component" value="Chromosome 3"/>
</dbReference>
<name>A0ABP0UGS2_9BRYO</name>
<keyword evidence="7" id="KW-1185">Reference proteome</keyword>
<keyword evidence="2" id="KW-0645">Protease</keyword>
<dbReference type="InterPro" id="IPR042266">
    <property type="entry name" value="PPPDE_sf"/>
</dbReference>
<evidence type="ECO:0000313" key="6">
    <source>
        <dbReference type="EMBL" id="CAK9220391.1"/>
    </source>
</evidence>
<feature type="compositionally biased region" description="Low complexity" evidence="4">
    <location>
        <begin position="219"/>
        <end position="233"/>
    </location>
</feature>
<dbReference type="PANTHER" id="PTHR12378">
    <property type="entry name" value="DESUMOYLATING ISOPEPTIDASE"/>
    <property type="match status" value="1"/>
</dbReference>